<name>A0A975TCH9_9NOST</name>
<protein>
    <submittedName>
        <fullName evidence="1">Uncharacterized protein</fullName>
    </submittedName>
</protein>
<dbReference type="Proteomes" id="UP000683511">
    <property type="component" value="Chromosome"/>
</dbReference>
<dbReference type="KEGG" id="rsin:B6N60_04898"/>
<sequence length="44" mass="5139">MSRFRRRNDAVAYLQVLRQANKKIAFAIVFYAPLKTSLKPQTLN</sequence>
<dbReference type="AlphaFoldDB" id="A0A975TCH9"/>
<dbReference type="EMBL" id="CP021056">
    <property type="protein sequence ID" value="QXE26167.1"/>
    <property type="molecule type" value="Genomic_DNA"/>
</dbReference>
<evidence type="ECO:0000313" key="1">
    <source>
        <dbReference type="EMBL" id="QXE26167.1"/>
    </source>
</evidence>
<proteinExistence type="predicted"/>
<evidence type="ECO:0000313" key="2">
    <source>
        <dbReference type="Proteomes" id="UP000683511"/>
    </source>
</evidence>
<organism evidence="1 2">
    <name type="scientific">Richelia sinica FACHB-800</name>
    <dbReference type="NCBI Taxonomy" id="1357546"/>
    <lineage>
        <taxon>Bacteria</taxon>
        <taxon>Bacillati</taxon>
        <taxon>Cyanobacteriota</taxon>
        <taxon>Cyanophyceae</taxon>
        <taxon>Nostocales</taxon>
        <taxon>Nostocaceae</taxon>
        <taxon>Richelia</taxon>
    </lineage>
</organism>
<reference evidence="1" key="1">
    <citation type="submission" date="2017-04" db="EMBL/GenBank/DDBJ databases">
        <title>Genome deletions in a multicellular cyanobacterial endosymbiont for morphological adaptation in marine diatoms.</title>
        <authorList>
            <person name="Wang Y."/>
            <person name="Gao H."/>
            <person name="Li R."/>
            <person name="Xu X."/>
        </authorList>
    </citation>
    <scope>NUCLEOTIDE SEQUENCE</scope>
    <source>
        <strain evidence="1">FACHB 800</strain>
    </source>
</reference>
<keyword evidence="2" id="KW-1185">Reference proteome</keyword>
<gene>
    <name evidence="1" type="ORF">B6N60_04898</name>
</gene>
<accession>A0A975TCH9</accession>